<feature type="transmembrane region" description="Helical" evidence="1">
    <location>
        <begin position="12"/>
        <end position="33"/>
    </location>
</feature>
<feature type="transmembrane region" description="Helical" evidence="1">
    <location>
        <begin position="39"/>
        <end position="62"/>
    </location>
</feature>
<dbReference type="EMBL" id="JABEMC010000002">
    <property type="protein sequence ID" value="NNG78471.1"/>
    <property type="molecule type" value="Genomic_DNA"/>
</dbReference>
<dbReference type="RefSeq" id="WP_170273591.1">
    <property type="nucleotide sequence ID" value="NZ_BAAAKH010000007.1"/>
</dbReference>
<accession>A0A849AQM7</accession>
<keyword evidence="1" id="KW-0472">Membrane</keyword>
<dbReference type="Proteomes" id="UP000549517">
    <property type="component" value="Unassembled WGS sequence"/>
</dbReference>
<protein>
    <submittedName>
        <fullName evidence="2">Uncharacterized protein</fullName>
    </submittedName>
</protein>
<keyword evidence="1" id="KW-0812">Transmembrane</keyword>
<comment type="caution">
    <text evidence="2">The sequence shown here is derived from an EMBL/GenBank/DDBJ whole genome shotgun (WGS) entry which is preliminary data.</text>
</comment>
<reference evidence="2 3" key="1">
    <citation type="submission" date="2020-05" db="EMBL/GenBank/DDBJ databases">
        <title>MicrobeNet Type strains.</title>
        <authorList>
            <person name="Nicholson A.C."/>
        </authorList>
    </citation>
    <scope>NUCLEOTIDE SEQUENCE [LARGE SCALE GENOMIC DNA]</scope>
    <source>
        <strain evidence="2 3">CCUG 46604</strain>
    </source>
</reference>
<organism evidence="2 3">
    <name type="scientific">Brevibacterium luteolum</name>
    <dbReference type="NCBI Taxonomy" id="199591"/>
    <lineage>
        <taxon>Bacteria</taxon>
        <taxon>Bacillati</taxon>
        <taxon>Actinomycetota</taxon>
        <taxon>Actinomycetes</taxon>
        <taxon>Micrococcales</taxon>
        <taxon>Brevibacteriaceae</taxon>
        <taxon>Brevibacterium</taxon>
    </lineage>
</organism>
<proteinExistence type="predicted"/>
<keyword evidence="1" id="KW-1133">Transmembrane helix</keyword>
<evidence type="ECO:0000313" key="2">
    <source>
        <dbReference type="EMBL" id="NNG78471.1"/>
    </source>
</evidence>
<gene>
    <name evidence="2" type="ORF">HLA91_03650</name>
</gene>
<evidence type="ECO:0000313" key="3">
    <source>
        <dbReference type="Proteomes" id="UP000549517"/>
    </source>
</evidence>
<name>A0A849AQM7_9MICO</name>
<sequence length="68" mass="7131">MSERSDNSGMKHSSLMVAGLFVMVAMLLVREFAPDGPAAIIALVVGIIALAIIVPAFIIALFRSRSGS</sequence>
<evidence type="ECO:0000256" key="1">
    <source>
        <dbReference type="SAM" id="Phobius"/>
    </source>
</evidence>
<dbReference type="AlphaFoldDB" id="A0A849AQM7"/>